<evidence type="ECO:0000313" key="4">
    <source>
        <dbReference type="EMBL" id="AOV18124.1"/>
    </source>
</evidence>
<dbReference type="InterPro" id="IPR048469">
    <property type="entry name" value="YchJ-like_M"/>
</dbReference>
<keyword evidence="5" id="KW-1185">Reference proteome</keyword>
<dbReference type="EMBL" id="CP017448">
    <property type="protein sequence ID" value="AOV18124.1"/>
    <property type="molecule type" value="Genomic_DNA"/>
</dbReference>
<dbReference type="KEGG" id="aaeo:BJI67_14575"/>
<name>A0A1D8KAZ1_9GAMM</name>
<dbReference type="RefSeq" id="WP_070073654.1">
    <property type="nucleotide sequence ID" value="NZ_CP017448.1"/>
</dbReference>
<dbReference type="PANTHER" id="PTHR33747:SF1">
    <property type="entry name" value="ADENYLATE CYCLASE-ASSOCIATED CAP C-TERMINAL DOMAIN-CONTAINING PROTEIN"/>
    <property type="match status" value="1"/>
</dbReference>
<dbReference type="Pfam" id="PF17775">
    <property type="entry name" value="YchJ_M-like"/>
    <property type="match status" value="1"/>
</dbReference>
<comment type="similarity">
    <text evidence="1 2">Belongs to the UPF0225 family.</text>
</comment>
<accession>A0A1D8KAZ1</accession>
<evidence type="ECO:0000256" key="2">
    <source>
        <dbReference type="HAMAP-Rule" id="MF_00612"/>
    </source>
</evidence>
<dbReference type="InterPro" id="IPR004027">
    <property type="entry name" value="SEC_C_motif"/>
</dbReference>
<dbReference type="InterPro" id="IPR023006">
    <property type="entry name" value="YchJ-like"/>
</dbReference>
<dbReference type="Gene3D" id="3.10.450.50">
    <property type="match status" value="1"/>
</dbReference>
<proteinExistence type="inferred from homology"/>
<sequence length="137" mass="15025">MAKQRATRTEECPCGSGRGYATCCGRFIDGAESAPTAEALMRSRYTAYATGRTDYVLATWHPSTRPAALDPDPELHWLGLRVERTEAGGAADAEGRVAFVARAKRGGRAQRLEELSRFLREDGRWYYVDGEIAPPSG</sequence>
<dbReference type="Proteomes" id="UP000095342">
    <property type="component" value="Chromosome"/>
</dbReference>
<protein>
    <recommendedName>
        <fullName evidence="2">UPF0225 protein BJI67_14575</fullName>
    </recommendedName>
</protein>
<evidence type="ECO:0000256" key="1">
    <source>
        <dbReference type="ARBA" id="ARBA00010839"/>
    </source>
</evidence>
<dbReference type="PANTHER" id="PTHR33747">
    <property type="entry name" value="UPF0225 PROTEIN SCO1677"/>
    <property type="match status" value="1"/>
</dbReference>
<dbReference type="InterPro" id="IPR032710">
    <property type="entry name" value="NTF2-like_dom_sf"/>
</dbReference>
<dbReference type="Pfam" id="PF02810">
    <property type="entry name" value="SEC-C"/>
    <property type="match status" value="1"/>
</dbReference>
<gene>
    <name evidence="4" type="ORF">BJI67_14575</name>
</gene>
<dbReference type="AlphaFoldDB" id="A0A1D8KAZ1"/>
<evidence type="ECO:0000259" key="3">
    <source>
        <dbReference type="Pfam" id="PF17775"/>
    </source>
</evidence>
<evidence type="ECO:0000313" key="5">
    <source>
        <dbReference type="Proteomes" id="UP000095342"/>
    </source>
</evidence>
<dbReference type="HAMAP" id="MF_00612">
    <property type="entry name" value="UPF0225"/>
    <property type="match status" value="1"/>
</dbReference>
<dbReference type="SUPFAM" id="SSF103642">
    <property type="entry name" value="Sec-C motif"/>
    <property type="match status" value="1"/>
</dbReference>
<feature type="domain" description="YchJ-like middle NTF2-like" evidence="3">
    <location>
        <begin position="36"/>
        <end position="130"/>
    </location>
</feature>
<dbReference type="SUPFAM" id="SSF54427">
    <property type="entry name" value="NTF2-like"/>
    <property type="match status" value="1"/>
</dbReference>
<organism evidence="4 5">
    <name type="scientific">Acidihalobacter aeolianus</name>
    <dbReference type="NCBI Taxonomy" id="2792603"/>
    <lineage>
        <taxon>Bacteria</taxon>
        <taxon>Pseudomonadati</taxon>
        <taxon>Pseudomonadota</taxon>
        <taxon>Gammaproteobacteria</taxon>
        <taxon>Chromatiales</taxon>
        <taxon>Ectothiorhodospiraceae</taxon>
        <taxon>Acidihalobacter</taxon>
    </lineage>
</organism>
<reference evidence="4 5" key="1">
    <citation type="submission" date="2016-09" db="EMBL/GenBank/DDBJ databases">
        <title>Acidihalobacter prosperus V6 (DSM14174).</title>
        <authorList>
            <person name="Khaleque H.N."/>
            <person name="Ramsay J.P."/>
            <person name="Murphy R.J.T."/>
            <person name="Kaksonen A.H."/>
            <person name="Boxall N.J."/>
            <person name="Watkin E.L.J."/>
        </authorList>
    </citation>
    <scope>NUCLEOTIDE SEQUENCE [LARGE SCALE GENOMIC DNA]</scope>
    <source>
        <strain evidence="4 5">V6</strain>
    </source>
</reference>